<comment type="similarity">
    <text evidence="2">Belongs to the plant LTP family.</text>
</comment>
<proteinExistence type="inferred from homology"/>
<feature type="region of interest" description="Disordered" evidence="9">
    <location>
        <begin position="125"/>
        <end position="157"/>
    </location>
</feature>
<keyword evidence="10" id="KW-1133">Transmembrane helix</keyword>
<name>A0AAV0ZGJ3_VICFA</name>
<dbReference type="PANTHER" id="PTHR33044">
    <property type="entry name" value="BIFUNCTIONAL INHIBITOR/LIPID-TRANSFER PROTEIN/SEED STORAGE 2S ALBUMIN SUPERFAMILY PROTEIN-RELATED"/>
    <property type="match status" value="1"/>
</dbReference>
<feature type="compositionally biased region" description="Low complexity" evidence="9">
    <location>
        <begin position="125"/>
        <end position="143"/>
    </location>
</feature>
<dbReference type="EMBL" id="OX451735">
    <property type="protein sequence ID" value="CAI8595022.1"/>
    <property type="molecule type" value="Genomic_DNA"/>
</dbReference>
<dbReference type="GO" id="GO:0005886">
    <property type="term" value="C:plasma membrane"/>
    <property type="evidence" value="ECO:0007669"/>
    <property type="project" value="UniProtKB-SubCell"/>
</dbReference>
<keyword evidence="10" id="KW-0812">Transmembrane</keyword>
<gene>
    <name evidence="13" type="ORF">VFH_I170640</name>
</gene>
<evidence type="ECO:0000256" key="9">
    <source>
        <dbReference type="SAM" id="MobiDB-lite"/>
    </source>
</evidence>
<evidence type="ECO:0000256" key="10">
    <source>
        <dbReference type="SAM" id="Phobius"/>
    </source>
</evidence>
<keyword evidence="6" id="KW-1015">Disulfide bond</keyword>
<evidence type="ECO:0000313" key="13">
    <source>
        <dbReference type="EMBL" id="CAI8595022.1"/>
    </source>
</evidence>
<feature type="chain" id="PRO_5043762843" description="Bifunctional inhibitor/plant lipid transfer protein/seed storage helical domain-containing protein" evidence="11">
    <location>
        <begin position="26"/>
        <end position="189"/>
    </location>
</feature>
<organism evidence="13 14">
    <name type="scientific">Vicia faba</name>
    <name type="common">Broad bean</name>
    <name type="synonym">Faba vulgaris</name>
    <dbReference type="NCBI Taxonomy" id="3906"/>
    <lineage>
        <taxon>Eukaryota</taxon>
        <taxon>Viridiplantae</taxon>
        <taxon>Streptophyta</taxon>
        <taxon>Embryophyta</taxon>
        <taxon>Tracheophyta</taxon>
        <taxon>Spermatophyta</taxon>
        <taxon>Magnoliopsida</taxon>
        <taxon>eudicotyledons</taxon>
        <taxon>Gunneridae</taxon>
        <taxon>Pentapetalae</taxon>
        <taxon>rosids</taxon>
        <taxon>fabids</taxon>
        <taxon>Fabales</taxon>
        <taxon>Fabaceae</taxon>
        <taxon>Papilionoideae</taxon>
        <taxon>50 kb inversion clade</taxon>
        <taxon>NPAAA clade</taxon>
        <taxon>Hologalegina</taxon>
        <taxon>IRL clade</taxon>
        <taxon>Fabeae</taxon>
        <taxon>Vicia</taxon>
    </lineage>
</organism>
<keyword evidence="8" id="KW-0449">Lipoprotein</keyword>
<accession>A0AAV0ZGJ3</accession>
<evidence type="ECO:0000256" key="1">
    <source>
        <dbReference type="ARBA" id="ARBA00004609"/>
    </source>
</evidence>
<keyword evidence="4" id="KW-0336">GPI-anchor</keyword>
<reference evidence="13 14" key="1">
    <citation type="submission" date="2023-01" db="EMBL/GenBank/DDBJ databases">
        <authorList>
            <person name="Kreplak J."/>
        </authorList>
    </citation>
    <scope>NUCLEOTIDE SEQUENCE [LARGE SCALE GENOMIC DNA]</scope>
</reference>
<evidence type="ECO:0000256" key="7">
    <source>
        <dbReference type="ARBA" id="ARBA00023180"/>
    </source>
</evidence>
<evidence type="ECO:0000256" key="5">
    <source>
        <dbReference type="ARBA" id="ARBA00022729"/>
    </source>
</evidence>
<keyword evidence="7" id="KW-0325">Glycoprotein</keyword>
<dbReference type="Proteomes" id="UP001157006">
    <property type="component" value="Chromosome 1S"/>
</dbReference>
<dbReference type="Pfam" id="PF14368">
    <property type="entry name" value="LTP_2"/>
    <property type="match status" value="1"/>
</dbReference>
<keyword evidence="10" id="KW-0472">Membrane</keyword>
<comment type="subcellular location">
    <subcellularLocation>
        <location evidence="1">Cell membrane</location>
        <topology evidence="1">Lipid-anchor</topology>
        <topology evidence="1">GPI-anchor</topology>
    </subcellularLocation>
</comment>
<dbReference type="Gene3D" id="1.10.110.10">
    <property type="entry name" value="Plant lipid-transfer and hydrophobic proteins"/>
    <property type="match status" value="1"/>
</dbReference>
<dbReference type="InterPro" id="IPR016140">
    <property type="entry name" value="Bifunc_inhib/LTP/seed_store"/>
</dbReference>
<evidence type="ECO:0000256" key="6">
    <source>
        <dbReference type="ARBA" id="ARBA00023157"/>
    </source>
</evidence>
<evidence type="ECO:0000256" key="4">
    <source>
        <dbReference type="ARBA" id="ARBA00022622"/>
    </source>
</evidence>
<feature type="signal peptide" evidence="11">
    <location>
        <begin position="1"/>
        <end position="25"/>
    </location>
</feature>
<protein>
    <recommendedName>
        <fullName evidence="12">Bifunctional inhibitor/plant lipid transfer protein/seed storage helical domain-containing protein</fullName>
    </recommendedName>
</protein>
<dbReference type="SUPFAM" id="SSF47699">
    <property type="entry name" value="Bifunctional inhibitor/lipid-transfer protein/seed storage 2S albumin"/>
    <property type="match status" value="1"/>
</dbReference>
<evidence type="ECO:0000313" key="14">
    <source>
        <dbReference type="Proteomes" id="UP001157006"/>
    </source>
</evidence>
<evidence type="ECO:0000256" key="11">
    <source>
        <dbReference type="SAM" id="SignalP"/>
    </source>
</evidence>
<evidence type="ECO:0000256" key="3">
    <source>
        <dbReference type="ARBA" id="ARBA00022475"/>
    </source>
</evidence>
<evidence type="ECO:0000256" key="8">
    <source>
        <dbReference type="ARBA" id="ARBA00023288"/>
    </source>
</evidence>
<dbReference type="InterPro" id="IPR043325">
    <property type="entry name" value="LTSS"/>
</dbReference>
<dbReference type="GO" id="GO:0098552">
    <property type="term" value="C:side of membrane"/>
    <property type="evidence" value="ECO:0007669"/>
    <property type="project" value="UniProtKB-KW"/>
</dbReference>
<keyword evidence="5 11" id="KW-0732">Signal</keyword>
<dbReference type="InterPro" id="IPR036312">
    <property type="entry name" value="Bifun_inhib/LTP/seed_sf"/>
</dbReference>
<dbReference type="AlphaFoldDB" id="A0AAV0ZGJ3"/>
<feature type="transmembrane region" description="Helical" evidence="10">
    <location>
        <begin position="169"/>
        <end position="188"/>
    </location>
</feature>
<sequence>MAKTCKIFLSFLLINLSSFFNPCLCDGTNVSGLDQLLPGLGQSSVLQNAQCMQKLLPCQPFLKSPGNPPPACCTPLKEMATSESDCLCNVLSNPKLFMSLDVTKEQLVKLPNACGIDVDTSKCNASTAGTTPSTSSTSESTSTSEDEAAAEEDSEVTTNSTKMITPYGISYFGVFGFVTLLTALVFSAY</sequence>
<keyword evidence="3" id="KW-1003">Cell membrane</keyword>
<evidence type="ECO:0000256" key="2">
    <source>
        <dbReference type="ARBA" id="ARBA00009748"/>
    </source>
</evidence>
<dbReference type="CDD" id="cd00010">
    <property type="entry name" value="AAI_LTSS"/>
    <property type="match status" value="1"/>
</dbReference>
<keyword evidence="14" id="KW-1185">Reference proteome</keyword>
<feature type="domain" description="Bifunctional inhibitor/plant lipid transfer protein/seed storage helical" evidence="12">
    <location>
        <begin position="51"/>
        <end position="123"/>
    </location>
</feature>
<evidence type="ECO:0000259" key="12">
    <source>
        <dbReference type="SMART" id="SM00499"/>
    </source>
</evidence>
<feature type="compositionally biased region" description="Acidic residues" evidence="9">
    <location>
        <begin position="144"/>
        <end position="155"/>
    </location>
</feature>
<dbReference type="SMART" id="SM00499">
    <property type="entry name" value="AAI"/>
    <property type="match status" value="1"/>
</dbReference>